<evidence type="ECO:0000313" key="1">
    <source>
        <dbReference type="EMBL" id="OIO32101.1"/>
    </source>
</evidence>
<dbReference type="AlphaFoldDB" id="A0A1J4VBJ3"/>
<gene>
    <name evidence="1" type="ORF">AUJ44_03275</name>
</gene>
<reference evidence="1 2" key="1">
    <citation type="journal article" date="2016" name="Environ. Microbiol.">
        <title>Genomic resolution of a cold subsurface aquifer community provides metabolic insights for novel microbes adapted to high CO concentrations.</title>
        <authorList>
            <person name="Probst A.J."/>
            <person name="Castelle C.J."/>
            <person name="Singh A."/>
            <person name="Brown C.T."/>
            <person name="Anantharaman K."/>
            <person name="Sharon I."/>
            <person name="Hug L.A."/>
            <person name="Burstein D."/>
            <person name="Emerson J.B."/>
            <person name="Thomas B.C."/>
            <person name="Banfield J.F."/>
        </authorList>
    </citation>
    <scope>NUCLEOTIDE SEQUENCE [LARGE SCALE GENOMIC DNA]</scope>
    <source>
        <strain evidence="1">CG1_02_47_685</strain>
    </source>
</reference>
<dbReference type="Proteomes" id="UP000183206">
    <property type="component" value="Unassembled WGS sequence"/>
</dbReference>
<proteinExistence type="predicted"/>
<comment type="caution">
    <text evidence="1">The sequence shown here is derived from an EMBL/GenBank/DDBJ whole genome shotgun (WGS) entry which is preliminary data.</text>
</comment>
<evidence type="ECO:0000313" key="2">
    <source>
        <dbReference type="Proteomes" id="UP000183206"/>
    </source>
</evidence>
<accession>A0A1J4VBJ3</accession>
<protein>
    <submittedName>
        <fullName evidence="1">Uncharacterized protein</fullName>
    </submittedName>
</protein>
<sequence>MGKGCVFFNLLDWVITPLLPWVASKYSFYTLKNTAYNTVFLDSMNGIFRTTREKNTDLFCFTERHP</sequence>
<dbReference type="EMBL" id="MNVO01000048">
    <property type="protein sequence ID" value="OIO32101.1"/>
    <property type="molecule type" value="Genomic_DNA"/>
</dbReference>
<name>A0A1J4VBJ3_9BACT</name>
<dbReference type="STRING" id="1805282.AUJ44_03275"/>
<organism evidence="1 2">
    <name type="scientific">Candidatus Nomurabacteria bacterium CG1_02_47_685</name>
    <dbReference type="NCBI Taxonomy" id="1805282"/>
    <lineage>
        <taxon>Bacteria</taxon>
        <taxon>Candidatus Nomuraibacteriota</taxon>
    </lineage>
</organism>